<keyword evidence="3" id="KW-1185">Reference proteome</keyword>
<dbReference type="Pfam" id="PF04480">
    <property type="entry name" value="DUF559"/>
    <property type="match status" value="1"/>
</dbReference>
<dbReference type="Gene3D" id="3.40.960.10">
    <property type="entry name" value="VSR Endonuclease"/>
    <property type="match status" value="1"/>
</dbReference>
<name>A0A7Y9LFQ4_9ACTN</name>
<evidence type="ECO:0000313" key="2">
    <source>
        <dbReference type="EMBL" id="NYE75088.1"/>
    </source>
</evidence>
<dbReference type="SUPFAM" id="SSF52980">
    <property type="entry name" value="Restriction endonuclease-like"/>
    <property type="match status" value="1"/>
</dbReference>
<dbReference type="AlphaFoldDB" id="A0A7Y9LFQ4"/>
<dbReference type="InterPro" id="IPR011335">
    <property type="entry name" value="Restrct_endonuc-II-like"/>
</dbReference>
<reference evidence="2 3" key="1">
    <citation type="submission" date="2020-07" db="EMBL/GenBank/DDBJ databases">
        <title>Sequencing the genomes of 1000 actinobacteria strains.</title>
        <authorList>
            <person name="Klenk H.-P."/>
        </authorList>
    </citation>
    <scope>NUCLEOTIDE SEQUENCE [LARGE SCALE GENOMIC DNA]</scope>
    <source>
        <strain evidence="2 3">DSM 22083</strain>
    </source>
</reference>
<evidence type="ECO:0000313" key="3">
    <source>
        <dbReference type="Proteomes" id="UP000569914"/>
    </source>
</evidence>
<evidence type="ECO:0000259" key="1">
    <source>
        <dbReference type="Pfam" id="PF04480"/>
    </source>
</evidence>
<organism evidence="2 3">
    <name type="scientific">Microlunatus parietis</name>
    <dbReference type="NCBI Taxonomy" id="682979"/>
    <lineage>
        <taxon>Bacteria</taxon>
        <taxon>Bacillati</taxon>
        <taxon>Actinomycetota</taxon>
        <taxon>Actinomycetes</taxon>
        <taxon>Propionibacteriales</taxon>
        <taxon>Propionibacteriaceae</taxon>
        <taxon>Microlunatus</taxon>
    </lineage>
</organism>
<sequence>MGEVRLTTARRERERGRRNRVRSLRRLVRGVYLEKDDEPTLLERCAAAVLAAPPDTVVVGVTALWLHGVEVADPLPVRLATATDLRRRTPGLRLVRRHLLPLARNRVALPVPAWVEACTELSIVDAVAVADRLIKLGRATRKELVEAAAAATGRGCRTARRAAELARPNVASVRESELRLMLIMAGLPEPRCNVAVGDEQRRIAEVDLYYDEFRVVVEYEGEQHRTDGWQWSADIERYEALAAAGYAVIRVTAARLRQARALVTTIHDHLTERGYRGRPPRFGTEWRSLFEA</sequence>
<dbReference type="Proteomes" id="UP000569914">
    <property type="component" value="Unassembled WGS sequence"/>
</dbReference>
<accession>A0A7Y9LFQ4</accession>
<dbReference type="EMBL" id="JACCBU010000001">
    <property type="protein sequence ID" value="NYE75088.1"/>
    <property type="molecule type" value="Genomic_DNA"/>
</dbReference>
<proteinExistence type="predicted"/>
<dbReference type="InterPro" id="IPR007569">
    <property type="entry name" value="DUF559"/>
</dbReference>
<gene>
    <name evidence="2" type="ORF">BKA15_006417</name>
</gene>
<comment type="caution">
    <text evidence="2">The sequence shown here is derived from an EMBL/GenBank/DDBJ whole genome shotgun (WGS) entry which is preliminary data.</text>
</comment>
<feature type="domain" description="DUF559" evidence="1">
    <location>
        <begin position="206"/>
        <end position="265"/>
    </location>
</feature>
<protein>
    <recommendedName>
        <fullName evidence="1">DUF559 domain-containing protein</fullName>
    </recommendedName>
</protein>